<keyword evidence="2" id="KW-0812">Transmembrane</keyword>
<keyword evidence="2" id="KW-0472">Membrane</keyword>
<feature type="region of interest" description="Disordered" evidence="1">
    <location>
        <begin position="1"/>
        <end position="25"/>
    </location>
</feature>
<evidence type="ECO:0000256" key="2">
    <source>
        <dbReference type="SAM" id="Phobius"/>
    </source>
</evidence>
<dbReference type="Proteomes" id="UP000477311">
    <property type="component" value="Unassembled WGS sequence"/>
</dbReference>
<dbReference type="AlphaFoldDB" id="A0A6M1RT39"/>
<feature type="transmembrane region" description="Helical" evidence="2">
    <location>
        <begin position="29"/>
        <end position="50"/>
    </location>
</feature>
<feature type="region of interest" description="Disordered" evidence="1">
    <location>
        <begin position="300"/>
        <end position="326"/>
    </location>
</feature>
<keyword evidence="2" id="KW-1133">Transmembrane helix</keyword>
<evidence type="ECO:0008006" key="5">
    <source>
        <dbReference type="Google" id="ProtNLM"/>
    </source>
</evidence>
<name>A0A6M1RT39_9BACT</name>
<proteinExistence type="predicted"/>
<feature type="compositionally biased region" description="Pro residues" evidence="1">
    <location>
        <begin position="9"/>
        <end position="19"/>
    </location>
</feature>
<organism evidence="3 4">
    <name type="scientific">Limisphaera ngatamarikiensis</name>
    <dbReference type="NCBI Taxonomy" id="1324935"/>
    <lineage>
        <taxon>Bacteria</taxon>
        <taxon>Pseudomonadati</taxon>
        <taxon>Verrucomicrobiota</taxon>
        <taxon>Verrucomicrobiia</taxon>
        <taxon>Limisphaerales</taxon>
        <taxon>Limisphaeraceae</taxon>
        <taxon>Limisphaera</taxon>
    </lineage>
</organism>
<dbReference type="RefSeq" id="WP_165109228.1">
    <property type="nucleotide sequence ID" value="NZ_JAAKYA010000096.1"/>
</dbReference>
<protein>
    <recommendedName>
        <fullName evidence="5">ABC-type uncharacterized transport system domain-containing protein</fullName>
    </recommendedName>
</protein>
<sequence length="326" mass="35358">MTSQSVTTPEPPSPPPRPGTTPLTRPRGFTGFVLAFLAGLAAGVVLWSVVSGPGSWKAPTTPGPLPAPVQAVLQSLREPVTVHFYVGLEDPAVPEQDRTFARHVEEFLGRLSNASPRIRIIRHEVRSPEDQAAAARAGLQAFHLERGAAGFIGLVLEGPGGQRVIPRLDPFWEPALPFDLARALAEVGPTPSPATAPPAPDEQEVLAGLRQTLGDPESVGVHEGATRLREATLEEFRRTAQSFQLRQEELQQRFREAEQRGDTAAQQAVLEELRQLQAEQTAQLQALAQRLQAQLELWQKLKTSPGTNPPTSAPSAIPQDARQPHR</sequence>
<dbReference type="EMBL" id="JAAKYA010000096">
    <property type="protein sequence ID" value="NGO40537.1"/>
    <property type="molecule type" value="Genomic_DNA"/>
</dbReference>
<comment type="caution">
    <text evidence="3">The sequence shown here is derived from an EMBL/GenBank/DDBJ whole genome shotgun (WGS) entry which is preliminary data.</text>
</comment>
<keyword evidence="4" id="KW-1185">Reference proteome</keyword>
<gene>
    <name evidence="3" type="ORF">G4L39_14205</name>
</gene>
<reference evidence="3 4" key="1">
    <citation type="submission" date="2020-02" db="EMBL/GenBank/DDBJ databases">
        <title>Draft genome sequence of Limisphaera ngatamarikiensis NGM72.4T, a thermophilic Verrucomicrobia grouped in subdivision 3.</title>
        <authorList>
            <person name="Carere C.R."/>
            <person name="Steen J."/>
            <person name="Hugenholtz P."/>
            <person name="Stott M.B."/>
        </authorList>
    </citation>
    <scope>NUCLEOTIDE SEQUENCE [LARGE SCALE GENOMIC DNA]</scope>
    <source>
        <strain evidence="3 4">NGM72.4</strain>
    </source>
</reference>
<accession>A0A6M1RT39</accession>
<evidence type="ECO:0000256" key="1">
    <source>
        <dbReference type="SAM" id="MobiDB-lite"/>
    </source>
</evidence>
<evidence type="ECO:0000313" key="4">
    <source>
        <dbReference type="Proteomes" id="UP000477311"/>
    </source>
</evidence>
<evidence type="ECO:0000313" key="3">
    <source>
        <dbReference type="EMBL" id="NGO40537.1"/>
    </source>
</evidence>